<protein>
    <recommendedName>
        <fullName evidence="12">Cytochrome b-c1 complex subunit 8</fullName>
    </recommendedName>
    <alternativeName>
        <fullName evidence="12">Complex III subunit 8</fullName>
    </alternativeName>
</protein>
<keyword evidence="10 12" id="KW-0496">Mitochondrion</keyword>
<keyword evidence="15" id="KW-0689">Ribosomal protein</keyword>
<feature type="region of interest" description="Disordered" evidence="13">
    <location>
        <begin position="224"/>
        <end position="276"/>
    </location>
</feature>
<comment type="similarity">
    <text evidence="2">Belongs to the eukaryotic ribosomal protein eL8 family.</text>
</comment>
<feature type="region of interest" description="Disordered" evidence="13">
    <location>
        <begin position="445"/>
        <end position="475"/>
    </location>
</feature>
<dbReference type="Pfam" id="PF02939">
    <property type="entry name" value="UcrQ"/>
    <property type="match status" value="1"/>
</dbReference>
<evidence type="ECO:0000256" key="2">
    <source>
        <dbReference type="ARBA" id="ARBA00007337"/>
    </source>
</evidence>
<dbReference type="PANTHER" id="PTHR12119:SF2">
    <property type="entry name" value="CYTOCHROME B-C1 COMPLEX SUBUNIT 8"/>
    <property type="match status" value="1"/>
</dbReference>
<evidence type="ECO:0000313" key="16">
    <source>
        <dbReference type="Proteomes" id="UP000830671"/>
    </source>
</evidence>
<dbReference type="AlphaFoldDB" id="A0A9Q8SY23"/>
<organism evidence="15 16">
    <name type="scientific">Colletotrichum lupini</name>
    <dbReference type="NCBI Taxonomy" id="145971"/>
    <lineage>
        <taxon>Eukaryota</taxon>
        <taxon>Fungi</taxon>
        <taxon>Dikarya</taxon>
        <taxon>Ascomycota</taxon>
        <taxon>Pezizomycotina</taxon>
        <taxon>Sordariomycetes</taxon>
        <taxon>Hypocreomycetidae</taxon>
        <taxon>Glomerellales</taxon>
        <taxon>Glomerellaceae</taxon>
        <taxon>Colletotrichum</taxon>
        <taxon>Colletotrichum acutatum species complex</taxon>
    </lineage>
</organism>
<dbReference type="GO" id="GO:0045275">
    <property type="term" value="C:respiratory chain complex III"/>
    <property type="evidence" value="ECO:0007669"/>
    <property type="project" value="UniProtKB-UniRule"/>
</dbReference>
<keyword evidence="11" id="KW-0472">Membrane</keyword>
<evidence type="ECO:0000256" key="11">
    <source>
        <dbReference type="ARBA" id="ARBA00023136"/>
    </source>
</evidence>
<evidence type="ECO:0000256" key="12">
    <source>
        <dbReference type="RuleBase" id="RU368118"/>
    </source>
</evidence>
<dbReference type="InterPro" id="IPR036642">
    <property type="entry name" value="Cyt_bc1_su8_sf"/>
</dbReference>
<dbReference type="InterPro" id="IPR004038">
    <property type="entry name" value="Ribosomal_eL8/eL30/eS12/Gad45"/>
</dbReference>
<name>A0A9Q8SY23_9PEZI</name>
<reference evidence="15" key="1">
    <citation type="journal article" date="2021" name="Mol. Plant Microbe Interact.">
        <title>Complete Genome Sequence of the Plant-Pathogenic Fungus Colletotrichum lupini.</title>
        <authorList>
            <person name="Baroncelli R."/>
            <person name="Pensec F."/>
            <person name="Da Lio D."/>
            <person name="Boufleur T."/>
            <person name="Vicente I."/>
            <person name="Sarrocco S."/>
            <person name="Picot A."/>
            <person name="Baraldi E."/>
            <person name="Sukno S."/>
            <person name="Thon M."/>
            <person name="Le Floch G."/>
        </authorList>
    </citation>
    <scope>NUCLEOTIDE SEQUENCE</scope>
    <source>
        <strain evidence="15">IMI 504893</strain>
    </source>
</reference>
<sequence>MEFWDALGDRGGRMGGDGSKGTVCAKPFRDVRLSFRVRQERQGQDLNLVRFDPLRFTPEYPNPTTATMRPTQALMGGPSVPHGKYSHYLGWWGHIGGEKQRGIITYGITPNRQNPFAGAAHDAVFNTWRRFSHQVLYFLPPLVAGWYIMDWATHRNHYLNSKQGRAEFGDEDKNRCGSARIYRGTEAPQSHSCRAESFNSHDRRLPTPESLAVANRHLHPSSYRFQFKASPKKTATMAAEKPDRKEKKDKKRSVSDGAIKKDKKDKKDKKEKKEKLERALDEHLQADVAATTVASGDVTTVVADGLPVVGALVPFAVPLADEKAMKKVMKSIRKDAVPTRISPASKKTLHSQNKRLKNTITAAKNNTLKRGVKEVVKTLRKSPAAGPGNTAFPGVVVIAGDISPMDVISHLPVLCEDHNVPYIFVTSRAELGAAAKTKRPTSVVMVSEKRSAADSKKAEKKAGESKGDDEEDDGEDYSEVYAALVKLVQKETAKQSFWA</sequence>
<dbReference type="Gene3D" id="1.20.5.210">
    <property type="entry name" value="Cytochrome b-c1 complex subunit 8"/>
    <property type="match status" value="1"/>
</dbReference>
<dbReference type="SUPFAM" id="SSF81508">
    <property type="entry name" value="Ubiquinone-binding protein QP-C of cytochrome bc1 complex (Ubiquinol-cytochrome c reductase)"/>
    <property type="match status" value="1"/>
</dbReference>
<evidence type="ECO:0000256" key="6">
    <source>
        <dbReference type="ARBA" id="ARBA00022692"/>
    </source>
</evidence>
<evidence type="ECO:0000256" key="3">
    <source>
        <dbReference type="ARBA" id="ARBA00007668"/>
    </source>
</evidence>
<dbReference type="KEGG" id="clup:CLUP02_11117"/>
<keyword evidence="5 12" id="KW-0679">Respiratory chain</keyword>
<keyword evidence="8 12" id="KW-0249">Electron transport</keyword>
<feature type="domain" description="Ribosomal protein eL8/eL30/eS12/Gadd45" evidence="14">
    <location>
        <begin position="361"/>
        <end position="452"/>
    </location>
</feature>
<keyword evidence="6" id="KW-0812">Transmembrane</keyword>
<dbReference type="GO" id="GO:0006122">
    <property type="term" value="P:mitochondrial electron transport, ubiquinol to cytochrome c"/>
    <property type="evidence" value="ECO:0007669"/>
    <property type="project" value="UniProtKB-UniRule"/>
</dbReference>
<dbReference type="Gene3D" id="3.30.1330.30">
    <property type="match status" value="1"/>
</dbReference>
<keyword evidence="7 12" id="KW-0999">Mitochondrion inner membrane</keyword>
<evidence type="ECO:0000256" key="10">
    <source>
        <dbReference type="ARBA" id="ARBA00023128"/>
    </source>
</evidence>
<dbReference type="GO" id="GO:0005743">
    <property type="term" value="C:mitochondrial inner membrane"/>
    <property type="evidence" value="ECO:0007669"/>
    <property type="project" value="UniProtKB-SubCell"/>
</dbReference>
<evidence type="ECO:0000256" key="9">
    <source>
        <dbReference type="ARBA" id="ARBA00022989"/>
    </source>
</evidence>
<dbReference type="PROSITE" id="PS01082">
    <property type="entry name" value="RIBOSOMAL_L7AE"/>
    <property type="match status" value="1"/>
</dbReference>
<gene>
    <name evidence="15" type="ORF">CLUP02_11117</name>
</gene>
<feature type="region of interest" description="Disordered" evidence="13">
    <location>
        <begin position="182"/>
        <end position="205"/>
    </location>
</feature>
<keyword evidence="9" id="KW-1133">Transmembrane helix</keyword>
<comment type="subcellular location">
    <subcellularLocation>
        <location evidence="1 12">Mitochondrion inner membrane</location>
        <topology evidence="1 12">Single-pass membrane protein</topology>
    </subcellularLocation>
</comment>
<evidence type="ECO:0000256" key="8">
    <source>
        <dbReference type="ARBA" id="ARBA00022982"/>
    </source>
</evidence>
<dbReference type="InterPro" id="IPR029064">
    <property type="entry name" value="Ribosomal_eL30-like_sf"/>
</dbReference>
<dbReference type="GeneID" id="73345095"/>
<dbReference type="Pfam" id="PF01248">
    <property type="entry name" value="Ribosomal_L7Ae"/>
    <property type="match status" value="1"/>
</dbReference>
<proteinExistence type="inferred from homology"/>
<comment type="similarity">
    <text evidence="3 12">Belongs to the UQCRQ/QCR8 family.</text>
</comment>
<evidence type="ECO:0000256" key="13">
    <source>
        <dbReference type="SAM" id="MobiDB-lite"/>
    </source>
</evidence>
<dbReference type="SUPFAM" id="SSF55315">
    <property type="entry name" value="L30e-like"/>
    <property type="match status" value="1"/>
</dbReference>
<evidence type="ECO:0000313" key="15">
    <source>
        <dbReference type="EMBL" id="UQC85618.1"/>
    </source>
</evidence>
<keyword evidence="16" id="KW-1185">Reference proteome</keyword>
<evidence type="ECO:0000256" key="7">
    <source>
        <dbReference type="ARBA" id="ARBA00022792"/>
    </source>
</evidence>
<dbReference type="RefSeq" id="XP_049147230.1">
    <property type="nucleotide sequence ID" value="XM_049290085.1"/>
</dbReference>
<dbReference type="PANTHER" id="PTHR12119">
    <property type="entry name" value="UBIQUINOL-CYTOCHROME C REDUCTASE COMPLEX UBIQUINONE-BINDING PROTEIN QP-C"/>
    <property type="match status" value="1"/>
</dbReference>
<evidence type="ECO:0000256" key="4">
    <source>
        <dbReference type="ARBA" id="ARBA00022448"/>
    </source>
</evidence>
<dbReference type="FunFam" id="1.20.5.210:FF:000001">
    <property type="entry name" value="Cytochrome b-c1 complex subunit 8"/>
    <property type="match status" value="1"/>
</dbReference>
<evidence type="ECO:0000256" key="1">
    <source>
        <dbReference type="ARBA" id="ARBA00004434"/>
    </source>
</evidence>
<evidence type="ECO:0000256" key="5">
    <source>
        <dbReference type="ARBA" id="ARBA00022660"/>
    </source>
</evidence>
<comment type="function">
    <text evidence="12">Component of the ubiquinol-cytochrome c oxidoreductase, a multisubunit transmembrane complex that is part of the mitochondrial electron transport chain which drives oxidative phosphorylation. The complex plays an important role in the uptake of multiple carbon sources present in different host niches.</text>
</comment>
<dbReference type="EMBL" id="CP019477">
    <property type="protein sequence ID" value="UQC85618.1"/>
    <property type="molecule type" value="Genomic_DNA"/>
</dbReference>
<accession>A0A9Q8SY23</accession>
<dbReference type="InterPro" id="IPR004037">
    <property type="entry name" value="Ribosomal_eL8-like_CS"/>
</dbReference>
<dbReference type="GO" id="GO:0042254">
    <property type="term" value="P:ribosome biogenesis"/>
    <property type="evidence" value="ECO:0007669"/>
    <property type="project" value="InterPro"/>
</dbReference>
<dbReference type="InterPro" id="IPR004205">
    <property type="entry name" value="Cyt_bc1_su8"/>
</dbReference>
<keyword evidence="4 12" id="KW-0813">Transport</keyword>
<dbReference type="Proteomes" id="UP000830671">
    <property type="component" value="Chromosome 5"/>
</dbReference>
<dbReference type="GO" id="GO:0005840">
    <property type="term" value="C:ribosome"/>
    <property type="evidence" value="ECO:0007669"/>
    <property type="project" value="UniProtKB-KW"/>
</dbReference>
<feature type="compositionally biased region" description="Basic and acidic residues" evidence="13">
    <location>
        <begin position="447"/>
        <end position="466"/>
    </location>
</feature>
<comment type="subunit">
    <text evidence="12">Component of the ubiquinol-cytochrome c oxidoreductase (cytochrome b-c1 complex, complex III, CIII), a multisubunit enzyme composed of 3 respiratory subunits cytochrome b, cytochrome c1 and Rieske protein, 2 core protein subunits, and additional low-molecular weight protein subunits. The complex exists as an obligatory dimer and forms supercomplexes (SCs) in the inner mitochondrial membrane with cytochrome c oxidase (complex IV, CIV).</text>
</comment>
<evidence type="ECO:0000259" key="14">
    <source>
        <dbReference type="Pfam" id="PF01248"/>
    </source>
</evidence>
<feature type="compositionally biased region" description="Basic and acidic residues" evidence="13">
    <location>
        <begin position="240"/>
        <end position="262"/>
    </location>
</feature>
<keyword evidence="15" id="KW-0687">Ribonucleoprotein</keyword>
<dbReference type="GO" id="GO:1990904">
    <property type="term" value="C:ribonucleoprotein complex"/>
    <property type="evidence" value="ECO:0007669"/>
    <property type="project" value="InterPro"/>
</dbReference>